<proteinExistence type="predicted"/>
<dbReference type="AlphaFoldDB" id="A0A2P6MYM8"/>
<dbReference type="EMBL" id="MDYQ01000299">
    <property type="protein sequence ID" value="PRP76820.1"/>
    <property type="molecule type" value="Genomic_DNA"/>
</dbReference>
<evidence type="ECO:0000313" key="2">
    <source>
        <dbReference type="Proteomes" id="UP000241769"/>
    </source>
</evidence>
<comment type="caution">
    <text evidence="1">The sequence shown here is derived from an EMBL/GenBank/DDBJ whole genome shotgun (WGS) entry which is preliminary data.</text>
</comment>
<sequence>MRCDPFLASIWGQEKLSRQNTTIMRLSNIHPFSKQPSGYGTVAAQQELTPSRVVILLPWIISLIHRRSLCHDAIKQDCLDVLKWALDNGYPMHLNAVFFHEEKIYHSLLEPRTDHQYILAVEHLLQRKWKKSAEEVEKWFDREPGDITVTWLEDLWKYGPEEESPKRKRNRVE</sequence>
<dbReference type="InParanoid" id="A0A2P6MYM8"/>
<reference evidence="1 2" key="1">
    <citation type="journal article" date="2018" name="Genome Biol. Evol.">
        <title>Multiple Roots of Fruiting Body Formation in Amoebozoa.</title>
        <authorList>
            <person name="Hillmann F."/>
            <person name="Forbes G."/>
            <person name="Novohradska S."/>
            <person name="Ferling I."/>
            <person name="Riege K."/>
            <person name="Groth M."/>
            <person name="Westermann M."/>
            <person name="Marz M."/>
            <person name="Spaller T."/>
            <person name="Winckler T."/>
            <person name="Schaap P."/>
            <person name="Glockner G."/>
        </authorList>
    </citation>
    <scope>NUCLEOTIDE SEQUENCE [LARGE SCALE GENOMIC DNA]</scope>
    <source>
        <strain evidence="1 2">Jena</strain>
    </source>
</reference>
<dbReference type="Proteomes" id="UP000241769">
    <property type="component" value="Unassembled WGS sequence"/>
</dbReference>
<organism evidence="1 2">
    <name type="scientific">Planoprotostelium fungivorum</name>
    <dbReference type="NCBI Taxonomy" id="1890364"/>
    <lineage>
        <taxon>Eukaryota</taxon>
        <taxon>Amoebozoa</taxon>
        <taxon>Evosea</taxon>
        <taxon>Variosea</taxon>
        <taxon>Cavosteliida</taxon>
        <taxon>Cavosteliaceae</taxon>
        <taxon>Planoprotostelium</taxon>
    </lineage>
</organism>
<evidence type="ECO:0000313" key="1">
    <source>
        <dbReference type="EMBL" id="PRP76820.1"/>
    </source>
</evidence>
<keyword evidence="2" id="KW-1185">Reference proteome</keyword>
<protein>
    <submittedName>
        <fullName evidence="1">Uncharacterized protein</fullName>
    </submittedName>
</protein>
<gene>
    <name evidence="1" type="ORF">PROFUN_14860</name>
</gene>
<accession>A0A2P6MYM8</accession>
<name>A0A2P6MYM8_9EUKA</name>